<dbReference type="GO" id="GO:0003700">
    <property type="term" value="F:DNA-binding transcription factor activity"/>
    <property type="evidence" value="ECO:0007669"/>
    <property type="project" value="TreeGrafter"/>
</dbReference>
<dbReference type="AlphaFoldDB" id="A0A803QF65"/>
<feature type="domain" description="Plant bHLH transcription factor ACT-like" evidence="3">
    <location>
        <begin position="57"/>
        <end position="133"/>
    </location>
</feature>
<dbReference type="GO" id="GO:0043565">
    <property type="term" value="F:sequence-specific DNA binding"/>
    <property type="evidence" value="ECO:0007669"/>
    <property type="project" value="TreeGrafter"/>
</dbReference>
<dbReference type="PANTHER" id="PTHR31945">
    <property type="entry name" value="TRANSCRIPTION FACTOR SCREAM2-RELATED"/>
    <property type="match status" value="1"/>
</dbReference>
<dbReference type="Pfam" id="PF22754">
    <property type="entry name" value="bHLH-TF_ACT-like_plant"/>
    <property type="match status" value="1"/>
</dbReference>
<sequence>MGDGDDEHGGRKIQKASIIVDASKYISELKQKVAILNQEIGSNSSISSIHQNHLPVEVGVESIEKGFVINVLSEQNCPGLLVSILEAFENLGLDVLDARVSCTHNFQLQAIGGESDDSIDAQMVKQAVLQAIQNWSDDQD</sequence>
<evidence type="ECO:0000256" key="1">
    <source>
        <dbReference type="ARBA" id="ARBA00004123"/>
    </source>
</evidence>
<reference evidence="4" key="1">
    <citation type="submission" date="2018-11" db="EMBL/GenBank/DDBJ databases">
        <authorList>
            <person name="Grassa J C."/>
        </authorList>
    </citation>
    <scope>NUCLEOTIDE SEQUENCE [LARGE SCALE GENOMIC DNA]</scope>
</reference>
<evidence type="ECO:0000259" key="3">
    <source>
        <dbReference type="Pfam" id="PF22754"/>
    </source>
</evidence>
<dbReference type="InterPro" id="IPR054502">
    <property type="entry name" value="bHLH-TF_ACT-like_plant"/>
</dbReference>
<accession>A0A803QF65</accession>
<reference evidence="4" key="2">
    <citation type="submission" date="2021-03" db="UniProtKB">
        <authorList>
            <consortium name="EnsemblPlants"/>
        </authorList>
    </citation>
    <scope>IDENTIFICATION</scope>
</reference>
<dbReference type="GO" id="GO:0005634">
    <property type="term" value="C:nucleus"/>
    <property type="evidence" value="ECO:0007669"/>
    <property type="project" value="UniProtKB-SubCell"/>
</dbReference>
<comment type="subcellular location">
    <subcellularLocation>
        <location evidence="1">Nucleus</location>
    </subcellularLocation>
</comment>
<dbReference type="OMA" id="SKWSENI"/>
<evidence type="ECO:0000313" key="5">
    <source>
        <dbReference type="Proteomes" id="UP000596661"/>
    </source>
</evidence>
<proteinExistence type="predicted"/>
<dbReference type="Gramene" id="evm.model.09.167">
    <property type="protein sequence ID" value="cds.evm.model.09.167"/>
    <property type="gene ID" value="evm.TU.09.167"/>
</dbReference>
<dbReference type="EMBL" id="UZAU01000718">
    <property type="status" value="NOT_ANNOTATED_CDS"/>
    <property type="molecule type" value="Genomic_DNA"/>
</dbReference>
<evidence type="ECO:0000313" key="4">
    <source>
        <dbReference type="EnsemblPlants" id="cds.evm.model.09.167"/>
    </source>
</evidence>
<evidence type="ECO:0000256" key="2">
    <source>
        <dbReference type="ARBA" id="ARBA00023242"/>
    </source>
</evidence>
<protein>
    <recommendedName>
        <fullName evidence="3">Plant bHLH transcription factor ACT-like domain-containing protein</fullName>
    </recommendedName>
</protein>
<dbReference type="InterPro" id="IPR051358">
    <property type="entry name" value="TF_AMS/ICE1/BHLH6-like"/>
</dbReference>
<dbReference type="CDD" id="cd04873">
    <property type="entry name" value="ACT_UUR-ACR-like"/>
    <property type="match status" value="1"/>
</dbReference>
<organism evidence="4 5">
    <name type="scientific">Cannabis sativa</name>
    <name type="common">Hemp</name>
    <name type="synonym">Marijuana</name>
    <dbReference type="NCBI Taxonomy" id="3483"/>
    <lineage>
        <taxon>Eukaryota</taxon>
        <taxon>Viridiplantae</taxon>
        <taxon>Streptophyta</taxon>
        <taxon>Embryophyta</taxon>
        <taxon>Tracheophyta</taxon>
        <taxon>Spermatophyta</taxon>
        <taxon>Magnoliopsida</taxon>
        <taxon>eudicotyledons</taxon>
        <taxon>Gunneridae</taxon>
        <taxon>Pentapetalae</taxon>
        <taxon>rosids</taxon>
        <taxon>fabids</taxon>
        <taxon>Rosales</taxon>
        <taxon>Cannabaceae</taxon>
        <taxon>Cannabis</taxon>
    </lineage>
</organism>
<keyword evidence="5" id="KW-1185">Reference proteome</keyword>
<name>A0A803QF65_CANSA</name>
<dbReference type="PANTHER" id="PTHR31945:SF45">
    <property type="entry name" value="EXPRESSED PROTEIN"/>
    <property type="match status" value="1"/>
</dbReference>
<dbReference type="EnsemblPlants" id="evm.model.09.167">
    <property type="protein sequence ID" value="cds.evm.model.09.167"/>
    <property type="gene ID" value="evm.TU.09.167"/>
</dbReference>
<dbReference type="Proteomes" id="UP000596661">
    <property type="component" value="Chromosome 9"/>
</dbReference>
<keyword evidence="2" id="KW-0539">Nucleus</keyword>